<evidence type="ECO:0000256" key="1">
    <source>
        <dbReference type="PROSITE-ProRule" id="PRU00339"/>
    </source>
</evidence>
<comment type="caution">
    <text evidence="3">The sequence shown here is derived from an EMBL/GenBank/DDBJ whole genome shotgun (WGS) entry which is preliminary data.</text>
</comment>
<keyword evidence="2" id="KW-0732">Signal</keyword>
<evidence type="ECO:0000313" key="4">
    <source>
        <dbReference type="Proteomes" id="UP001220964"/>
    </source>
</evidence>
<dbReference type="Pfam" id="PF14559">
    <property type="entry name" value="TPR_19"/>
    <property type="match status" value="1"/>
</dbReference>
<protein>
    <submittedName>
        <fullName evidence="3">Tetratricopeptide repeat protein</fullName>
    </submittedName>
</protein>
<evidence type="ECO:0000313" key="3">
    <source>
        <dbReference type="EMBL" id="MDF0600379.1"/>
    </source>
</evidence>
<proteinExistence type="predicted"/>
<sequence length="180" mass="19947">MKRFCKSVVATYLLTAGAVLAQEADMDALLAELADPDTGNWEQVERKIRLEWSKSGSPAMDLLLMRGRDAIEDGDLDLALDHFTALTDHAPDFAEGWTSRASVYFQKELYGPALHDLGRALTLNPNHFEALSGLAVILEETGNREDALEAWRMVADLHPHRPETQAAIERLEKEFGGSSL</sequence>
<reference evidence="3" key="1">
    <citation type="submission" date="2023-03" db="EMBL/GenBank/DDBJ databases">
        <title>Multiphase analysis and comparison of six strains from genera Psychromarinibacter, Lutimaribacter, and Maritimibacter, including a novel species: Psychromarinibacter sediminicola sp. nov.</title>
        <authorList>
            <person name="Wang Y.-H."/>
            <person name="Ye M.-Q."/>
            <person name="Du Z.-J."/>
        </authorList>
    </citation>
    <scope>NUCLEOTIDE SEQUENCE</scope>
    <source>
        <strain evidence="3">C21-152</strain>
    </source>
</reference>
<dbReference type="SMART" id="SM00028">
    <property type="entry name" value="TPR"/>
    <property type="match status" value="3"/>
</dbReference>
<feature type="repeat" description="TPR" evidence="1">
    <location>
        <begin position="94"/>
        <end position="127"/>
    </location>
</feature>
<keyword evidence="4" id="KW-1185">Reference proteome</keyword>
<name>A0AAE3NQ39_9RHOB</name>
<keyword evidence="1" id="KW-0802">TPR repeat</keyword>
<dbReference type="Gene3D" id="1.25.40.10">
    <property type="entry name" value="Tetratricopeptide repeat domain"/>
    <property type="match status" value="1"/>
</dbReference>
<feature type="signal peptide" evidence="2">
    <location>
        <begin position="1"/>
        <end position="21"/>
    </location>
</feature>
<dbReference type="RefSeq" id="WP_275566523.1">
    <property type="nucleotide sequence ID" value="NZ_JARGYC010000012.1"/>
</dbReference>
<gene>
    <name evidence="3" type="ORF">P1J78_06530</name>
</gene>
<dbReference type="AlphaFoldDB" id="A0AAE3NQ39"/>
<dbReference type="SUPFAM" id="SSF48452">
    <property type="entry name" value="TPR-like"/>
    <property type="match status" value="1"/>
</dbReference>
<dbReference type="InterPro" id="IPR011990">
    <property type="entry name" value="TPR-like_helical_dom_sf"/>
</dbReference>
<dbReference type="InterPro" id="IPR019734">
    <property type="entry name" value="TPR_rpt"/>
</dbReference>
<accession>A0AAE3NQ39</accession>
<dbReference type="Proteomes" id="UP001220964">
    <property type="component" value="Unassembled WGS sequence"/>
</dbReference>
<organism evidence="3 4">
    <name type="scientific">Psychromarinibacter sediminicola</name>
    <dbReference type="NCBI Taxonomy" id="3033385"/>
    <lineage>
        <taxon>Bacteria</taxon>
        <taxon>Pseudomonadati</taxon>
        <taxon>Pseudomonadota</taxon>
        <taxon>Alphaproteobacteria</taxon>
        <taxon>Rhodobacterales</taxon>
        <taxon>Paracoccaceae</taxon>
        <taxon>Psychromarinibacter</taxon>
    </lineage>
</organism>
<dbReference type="PROSITE" id="PS50005">
    <property type="entry name" value="TPR"/>
    <property type="match status" value="1"/>
</dbReference>
<evidence type="ECO:0000256" key="2">
    <source>
        <dbReference type="SAM" id="SignalP"/>
    </source>
</evidence>
<feature type="chain" id="PRO_5041995384" evidence="2">
    <location>
        <begin position="22"/>
        <end position="180"/>
    </location>
</feature>
<dbReference type="EMBL" id="JARGYC010000012">
    <property type="protein sequence ID" value="MDF0600379.1"/>
    <property type="molecule type" value="Genomic_DNA"/>
</dbReference>